<organism evidence="3 4">
    <name type="scientific">Skermanella aerolata</name>
    <dbReference type="NCBI Taxonomy" id="393310"/>
    <lineage>
        <taxon>Bacteria</taxon>
        <taxon>Pseudomonadati</taxon>
        <taxon>Pseudomonadota</taxon>
        <taxon>Alphaproteobacteria</taxon>
        <taxon>Rhodospirillales</taxon>
        <taxon>Azospirillaceae</taxon>
        <taxon>Skermanella</taxon>
    </lineage>
</organism>
<dbReference type="GO" id="GO:0017001">
    <property type="term" value="P:antibiotic catabolic process"/>
    <property type="evidence" value="ECO:0007669"/>
    <property type="project" value="UniProtKB-ARBA"/>
</dbReference>
<dbReference type="InterPro" id="IPR050855">
    <property type="entry name" value="NDM-1-like"/>
</dbReference>
<comment type="caution">
    <text evidence="3">The sequence shown here is derived from an EMBL/GenBank/DDBJ whole genome shotgun (WGS) entry which is preliminary data.</text>
</comment>
<gene>
    <name evidence="3" type="ORF">SAE02_49770</name>
</gene>
<dbReference type="OrthoDB" id="420651at2"/>
<name>A0A512DWI4_9PROT</name>
<reference evidence="3 4" key="1">
    <citation type="submission" date="2019-07" db="EMBL/GenBank/DDBJ databases">
        <title>Whole genome shotgun sequence of Skermanella aerolata NBRC 106429.</title>
        <authorList>
            <person name="Hosoyama A."/>
            <person name="Uohara A."/>
            <person name="Ohji S."/>
            <person name="Ichikawa N."/>
        </authorList>
    </citation>
    <scope>NUCLEOTIDE SEQUENCE [LARGE SCALE GENOMIC DNA]</scope>
    <source>
        <strain evidence="3 4">NBRC 106429</strain>
    </source>
</reference>
<dbReference type="PANTHER" id="PTHR42951">
    <property type="entry name" value="METALLO-BETA-LACTAMASE DOMAIN-CONTAINING"/>
    <property type="match status" value="1"/>
</dbReference>
<dbReference type="AlphaFoldDB" id="A0A512DWI4"/>
<proteinExistence type="inferred from homology"/>
<dbReference type="PANTHER" id="PTHR42951:SF4">
    <property type="entry name" value="ACYL-COENZYME A THIOESTERASE MBLAC2"/>
    <property type="match status" value="1"/>
</dbReference>
<dbReference type="Gene3D" id="3.60.15.10">
    <property type="entry name" value="Ribonuclease Z/Hydroxyacylglutathione hydrolase-like"/>
    <property type="match status" value="1"/>
</dbReference>
<comment type="similarity">
    <text evidence="1">Belongs to the metallo-beta-lactamase superfamily. Class-B beta-lactamase family.</text>
</comment>
<dbReference type="SUPFAM" id="SSF56281">
    <property type="entry name" value="Metallo-hydrolase/oxidoreductase"/>
    <property type="match status" value="1"/>
</dbReference>
<dbReference type="GO" id="GO:0016787">
    <property type="term" value="F:hydrolase activity"/>
    <property type="evidence" value="ECO:0007669"/>
    <property type="project" value="UniProtKB-KW"/>
</dbReference>
<keyword evidence="4" id="KW-1185">Reference proteome</keyword>
<dbReference type="SMART" id="SM00849">
    <property type="entry name" value="Lactamase_B"/>
    <property type="match status" value="1"/>
</dbReference>
<feature type="domain" description="Metallo-beta-lactamase" evidence="2">
    <location>
        <begin position="51"/>
        <end position="224"/>
    </location>
</feature>
<dbReference type="EMBL" id="BJYZ01000024">
    <property type="protein sequence ID" value="GEO40829.1"/>
    <property type="molecule type" value="Genomic_DNA"/>
</dbReference>
<dbReference type="InterPro" id="IPR001279">
    <property type="entry name" value="Metallo-B-lactamas"/>
</dbReference>
<evidence type="ECO:0000259" key="2">
    <source>
        <dbReference type="SMART" id="SM00849"/>
    </source>
</evidence>
<protein>
    <submittedName>
        <fullName evidence="3">MBL fold metallo-hydrolase</fullName>
    </submittedName>
</protein>
<evidence type="ECO:0000256" key="1">
    <source>
        <dbReference type="ARBA" id="ARBA00005250"/>
    </source>
</evidence>
<evidence type="ECO:0000313" key="4">
    <source>
        <dbReference type="Proteomes" id="UP000321523"/>
    </source>
</evidence>
<dbReference type="RefSeq" id="WP_044431743.1">
    <property type="nucleotide sequence ID" value="NZ_BJYZ01000024.1"/>
</dbReference>
<dbReference type="InterPro" id="IPR036866">
    <property type="entry name" value="RibonucZ/Hydroxyglut_hydro"/>
</dbReference>
<dbReference type="Pfam" id="PF00753">
    <property type="entry name" value="Lactamase_B"/>
    <property type="match status" value="1"/>
</dbReference>
<accession>A0A512DWI4</accession>
<dbReference type="Proteomes" id="UP000321523">
    <property type="component" value="Unassembled WGS sequence"/>
</dbReference>
<sequence>MPEPGFPALGSTLRVLRPAPGILAFYDGRIEGARAWSAGPNWLDDGAYVLGVCTYAVVSGTDALVYDTHISPAHARIVRKTLDQQGVTGIRVVLSHWHRDHVAGNEVFADCEIIAHALTLKALRDNRETMEAGDPPIRPLVMPTATYEGSMRLKVGEVEVELRHADIHSHDGTILLLPETGLMLAGDTLEDPITYVAEPHRLEIHLDSLRRMAEWPVERILPDHGDPQGIAAGGYGPGFIDATGRYVAKLLNCRDDPALAAAPLRDWIAEDVAAGSVNWFPPYEEVHRRNVENVLGRSRQSE</sequence>
<evidence type="ECO:0000313" key="3">
    <source>
        <dbReference type="EMBL" id="GEO40829.1"/>
    </source>
</evidence>
<keyword evidence="3" id="KW-0378">Hydrolase</keyword>